<dbReference type="RefSeq" id="WP_151966624.1">
    <property type="nucleotide sequence ID" value="NZ_AP019860.1"/>
</dbReference>
<evidence type="ECO:0000256" key="1">
    <source>
        <dbReference type="ARBA" id="ARBA00005422"/>
    </source>
</evidence>
<dbReference type="InterPro" id="IPR050318">
    <property type="entry name" value="DENR/SUI1_TIF"/>
</dbReference>
<evidence type="ECO:0000313" key="5">
    <source>
        <dbReference type="EMBL" id="BBM82375.1"/>
    </source>
</evidence>
<dbReference type="Pfam" id="PF01253">
    <property type="entry name" value="SUI1"/>
    <property type="match status" value="1"/>
</dbReference>
<dbReference type="GO" id="GO:0002188">
    <property type="term" value="P:translation reinitiation"/>
    <property type="evidence" value="ECO:0007669"/>
    <property type="project" value="TreeGrafter"/>
</dbReference>
<protein>
    <submittedName>
        <fullName evidence="5">Translation initiation factor</fullName>
    </submittedName>
</protein>
<dbReference type="Proteomes" id="UP000326354">
    <property type="component" value="Chromosome"/>
</dbReference>
<dbReference type="SUPFAM" id="SSF55159">
    <property type="entry name" value="eIF1-like"/>
    <property type="match status" value="1"/>
</dbReference>
<keyword evidence="3" id="KW-0648">Protein biosynthesis</keyword>
<comment type="similarity">
    <text evidence="1">Belongs to the SUI1 family.</text>
</comment>
<dbReference type="AlphaFoldDB" id="A0A5S9IKQ5"/>
<gene>
    <name evidence="5" type="ORF">UABAM_00718</name>
</gene>
<evidence type="ECO:0000256" key="3">
    <source>
        <dbReference type="ARBA" id="ARBA00022917"/>
    </source>
</evidence>
<dbReference type="GO" id="GO:0003729">
    <property type="term" value="F:mRNA binding"/>
    <property type="evidence" value="ECO:0007669"/>
    <property type="project" value="TreeGrafter"/>
</dbReference>
<proteinExistence type="inferred from homology"/>
<feature type="domain" description="SUI1" evidence="4">
    <location>
        <begin position="34"/>
        <end position="100"/>
    </location>
</feature>
<sequence>MSKKVTKGQGWSLVSATTEETTKVTSLSPQQQKVKIFVEKRKKGKVVTVVDNIVLNDKDMKALSKKLKAACGVGGTVGKEHIELQGDCCEKVKAWLQKANWGVA</sequence>
<evidence type="ECO:0000256" key="2">
    <source>
        <dbReference type="ARBA" id="ARBA00022845"/>
    </source>
</evidence>
<dbReference type="KEGG" id="uam:UABAM_00718"/>
<dbReference type="InterPro" id="IPR005872">
    <property type="entry name" value="SUI1_arc_bac"/>
</dbReference>
<dbReference type="GO" id="GO:0006417">
    <property type="term" value="P:regulation of translation"/>
    <property type="evidence" value="ECO:0007669"/>
    <property type="project" value="UniProtKB-KW"/>
</dbReference>
<dbReference type="GO" id="GO:0003743">
    <property type="term" value="F:translation initiation factor activity"/>
    <property type="evidence" value="ECO:0007669"/>
    <property type="project" value="UniProtKB-KW"/>
</dbReference>
<dbReference type="InterPro" id="IPR001950">
    <property type="entry name" value="SUI1"/>
</dbReference>
<reference evidence="5 6" key="1">
    <citation type="submission" date="2019-08" db="EMBL/GenBank/DDBJ databases">
        <title>Complete genome sequence of Candidatus Uab amorphum.</title>
        <authorList>
            <person name="Shiratori T."/>
            <person name="Suzuki S."/>
            <person name="Kakizawa Y."/>
            <person name="Ishida K."/>
        </authorList>
    </citation>
    <scope>NUCLEOTIDE SEQUENCE [LARGE SCALE GENOMIC DNA]</scope>
    <source>
        <strain evidence="5 6">SRT547</strain>
    </source>
</reference>
<dbReference type="InterPro" id="IPR036877">
    <property type="entry name" value="SUI1_dom_sf"/>
</dbReference>
<name>A0A5S9IKQ5_UABAM</name>
<accession>A0A5S9IKQ5</accession>
<dbReference type="PANTHER" id="PTHR12789">
    <property type="entry name" value="DENSITY-REGULATED PROTEIN HOMOLOG"/>
    <property type="match status" value="1"/>
</dbReference>
<dbReference type="PROSITE" id="PS50296">
    <property type="entry name" value="SUI1"/>
    <property type="match status" value="1"/>
</dbReference>
<dbReference type="Gene3D" id="3.30.780.10">
    <property type="entry name" value="SUI1-like domain"/>
    <property type="match status" value="1"/>
</dbReference>
<evidence type="ECO:0000313" key="6">
    <source>
        <dbReference type="Proteomes" id="UP000326354"/>
    </source>
</evidence>
<organism evidence="5 6">
    <name type="scientific">Uabimicrobium amorphum</name>
    <dbReference type="NCBI Taxonomy" id="2596890"/>
    <lineage>
        <taxon>Bacteria</taxon>
        <taxon>Pseudomonadati</taxon>
        <taxon>Planctomycetota</taxon>
        <taxon>Candidatus Uabimicrobiia</taxon>
        <taxon>Candidatus Uabimicrobiales</taxon>
        <taxon>Candidatus Uabimicrobiaceae</taxon>
        <taxon>Candidatus Uabimicrobium</taxon>
    </lineage>
</organism>
<keyword evidence="6" id="KW-1185">Reference proteome</keyword>
<dbReference type="PANTHER" id="PTHR12789:SF0">
    <property type="entry name" value="DENSITY-REGULATED PROTEIN"/>
    <property type="match status" value="1"/>
</dbReference>
<dbReference type="CDD" id="cd11567">
    <property type="entry name" value="YciH_like"/>
    <property type="match status" value="1"/>
</dbReference>
<evidence type="ECO:0000259" key="4">
    <source>
        <dbReference type="PROSITE" id="PS50296"/>
    </source>
</evidence>
<dbReference type="EMBL" id="AP019860">
    <property type="protein sequence ID" value="BBM82375.1"/>
    <property type="molecule type" value="Genomic_DNA"/>
</dbReference>
<dbReference type="GO" id="GO:0001731">
    <property type="term" value="P:formation of translation preinitiation complex"/>
    <property type="evidence" value="ECO:0007669"/>
    <property type="project" value="TreeGrafter"/>
</dbReference>
<dbReference type="OrthoDB" id="9792915at2"/>
<dbReference type="PIRSF" id="PIRSF037511">
    <property type="entry name" value="Transl_init_SUI1_pro"/>
    <property type="match status" value="1"/>
</dbReference>
<keyword evidence="2" id="KW-0810">Translation regulation</keyword>
<keyword evidence="5" id="KW-0396">Initiation factor</keyword>